<accession>A0ABR4ATH4</accession>
<protein>
    <recommendedName>
        <fullName evidence="3">Serine hydrolase domain-containing protein</fullName>
    </recommendedName>
</protein>
<name>A0ABR4ATH4_9LECA</name>
<dbReference type="EMBL" id="JBHFEH010000076">
    <property type="protein sequence ID" value="KAL2048881.1"/>
    <property type="molecule type" value="Genomic_DNA"/>
</dbReference>
<reference evidence="4 5" key="1">
    <citation type="submission" date="2024-09" db="EMBL/GenBank/DDBJ databases">
        <title>Rethinking Asexuality: The Enigmatic Case of Functional Sexual Genes in Lepraria (Stereocaulaceae).</title>
        <authorList>
            <person name="Doellman M."/>
            <person name="Sun Y."/>
            <person name="Barcenas-Pena A."/>
            <person name="Lumbsch H.T."/>
            <person name="Grewe F."/>
        </authorList>
    </citation>
    <scope>NUCLEOTIDE SEQUENCE [LARGE SCALE GENOMIC DNA]</scope>
    <source>
        <strain evidence="4 5">Grewe 0041</strain>
    </source>
</reference>
<dbReference type="InterPro" id="IPR005645">
    <property type="entry name" value="FSH-like_dom"/>
</dbReference>
<evidence type="ECO:0000313" key="4">
    <source>
        <dbReference type="EMBL" id="KAL2048881.1"/>
    </source>
</evidence>
<evidence type="ECO:0000259" key="3">
    <source>
        <dbReference type="Pfam" id="PF03959"/>
    </source>
</evidence>
<dbReference type="SUPFAM" id="SSF53474">
    <property type="entry name" value="alpha/beta-Hydrolases"/>
    <property type="match status" value="1"/>
</dbReference>
<sequence length="133" mass="15246">MKSGNARQAMNRGLWDRTDGLSHQVPGSGGPDGNNYDPLRLPPSLQPTNVYGLDYTRFPRCFKIDIPTVHIYGIKDPRYTSSMQLAHFCAEDKRRVYDHGGGHEIPRTTKVSEQIAELLYWLEKTMEEQKSYM</sequence>
<keyword evidence="1" id="KW-0378">Hydrolase</keyword>
<dbReference type="InterPro" id="IPR050593">
    <property type="entry name" value="LovG"/>
</dbReference>
<dbReference type="Proteomes" id="UP001590951">
    <property type="component" value="Unassembled WGS sequence"/>
</dbReference>
<dbReference type="Gene3D" id="3.40.50.1820">
    <property type="entry name" value="alpha/beta hydrolase"/>
    <property type="match status" value="1"/>
</dbReference>
<proteinExistence type="predicted"/>
<comment type="caution">
    <text evidence="4">The sequence shown here is derived from an EMBL/GenBank/DDBJ whole genome shotgun (WGS) entry which is preliminary data.</text>
</comment>
<dbReference type="PANTHER" id="PTHR48070:SF7">
    <property type="entry name" value="SERINE HYDROLASE FSH DOMAIN-CONTAINING PROTEIN-RELATED"/>
    <property type="match status" value="1"/>
</dbReference>
<organism evidence="4 5">
    <name type="scientific">Lepraria finkii</name>
    <dbReference type="NCBI Taxonomy" id="1340010"/>
    <lineage>
        <taxon>Eukaryota</taxon>
        <taxon>Fungi</taxon>
        <taxon>Dikarya</taxon>
        <taxon>Ascomycota</taxon>
        <taxon>Pezizomycotina</taxon>
        <taxon>Lecanoromycetes</taxon>
        <taxon>OSLEUM clade</taxon>
        <taxon>Lecanoromycetidae</taxon>
        <taxon>Lecanorales</taxon>
        <taxon>Lecanorineae</taxon>
        <taxon>Stereocaulaceae</taxon>
        <taxon>Lepraria</taxon>
    </lineage>
</organism>
<feature type="region of interest" description="Disordered" evidence="2">
    <location>
        <begin position="1"/>
        <end position="42"/>
    </location>
</feature>
<evidence type="ECO:0000313" key="5">
    <source>
        <dbReference type="Proteomes" id="UP001590951"/>
    </source>
</evidence>
<gene>
    <name evidence="4" type="ORF">ABVK25_010833</name>
</gene>
<dbReference type="InterPro" id="IPR029058">
    <property type="entry name" value="AB_hydrolase_fold"/>
</dbReference>
<feature type="domain" description="Serine hydrolase" evidence="3">
    <location>
        <begin position="63"/>
        <end position="115"/>
    </location>
</feature>
<evidence type="ECO:0000256" key="2">
    <source>
        <dbReference type="SAM" id="MobiDB-lite"/>
    </source>
</evidence>
<dbReference type="Pfam" id="PF03959">
    <property type="entry name" value="FSH1"/>
    <property type="match status" value="1"/>
</dbReference>
<keyword evidence="5" id="KW-1185">Reference proteome</keyword>
<dbReference type="PANTHER" id="PTHR48070">
    <property type="entry name" value="ESTERASE OVCA2"/>
    <property type="match status" value="1"/>
</dbReference>
<evidence type="ECO:0000256" key="1">
    <source>
        <dbReference type="ARBA" id="ARBA00022801"/>
    </source>
</evidence>